<dbReference type="EMBL" id="VJMG01000004">
    <property type="protein sequence ID" value="TRL42643.1"/>
    <property type="molecule type" value="Genomic_DNA"/>
</dbReference>
<proteinExistence type="predicted"/>
<dbReference type="PIRSF" id="PIRSF020680">
    <property type="entry name" value="PhnH"/>
    <property type="match status" value="1"/>
</dbReference>
<gene>
    <name evidence="1" type="primary">phnH</name>
    <name evidence="1" type="ORF">FNA46_01255</name>
</gene>
<name>A0A549THQ8_9HYPH</name>
<protein>
    <submittedName>
        <fullName evidence="1">Phosphonate C-P lyase system protein PhnH</fullName>
    </submittedName>
</protein>
<dbReference type="Gene3D" id="3.40.50.11310">
    <property type="entry name" value="Bacterial phosphonate metabolism protein PhnH"/>
    <property type="match status" value="1"/>
</dbReference>
<organism evidence="1 2">
    <name type="scientific">Rhizobium straminoryzae</name>
    <dbReference type="NCBI Taxonomy" id="1387186"/>
    <lineage>
        <taxon>Bacteria</taxon>
        <taxon>Pseudomonadati</taxon>
        <taxon>Pseudomonadota</taxon>
        <taxon>Alphaproteobacteria</taxon>
        <taxon>Hyphomicrobiales</taxon>
        <taxon>Rhizobiaceae</taxon>
        <taxon>Rhizobium/Agrobacterium group</taxon>
        <taxon>Rhizobium</taxon>
    </lineage>
</organism>
<keyword evidence="2" id="KW-1185">Reference proteome</keyword>
<dbReference type="Pfam" id="PF05845">
    <property type="entry name" value="PhnH"/>
    <property type="match status" value="1"/>
</dbReference>
<keyword evidence="1" id="KW-0456">Lyase</keyword>
<accession>A0A549THQ8</accession>
<reference evidence="1 2" key="1">
    <citation type="submission" date="2019-07" db="EMBL/GenBank/DDBJ databases">
        <title>Ln-dependent methylotrophs.</title>
        <authorList>
            <person name="Tani A."/>
        </authorList>
    </citation>
    <scope>NUCLEOTIDE SEQUENCE [LARGE SCALE GENOMIC DNA]</scope>
    <source>
        <strain evidence="1 2">SM12</strain>
    </source>
</reference>
<sequence length="210" mass="22060">MLSRTETFSGGFADPVFDAQTAFRMLMDCMARPGEIGEVALSLSPPAPLGIAAGAVMLTLCDHDTPVWLSPKLSQSPVPGWLAFHGGAPVTPERHDARFAFFETKAPLPALGAFALGTQEYPDRSTTLIIEVASLKDGQPLLLRGPGIRDTAGIAPGGLPADFLRQWNENGALFPRGVDVVLTAGRQLVALPRTCKITAAAVAETPASEG</sequence>
<dbReference type="SUPFAM" id="SSF159709">
    <property type="entry name" value="PhnH-like"/>
    <property type="match status" value="1"/>
</dbReference>
<dbReference type="GO" id="GO:0016829">
    <property type="term" value="F:lyase activity"/>
    <property type="evidence" value="ECO:0007669"/>
    <property type="project" value="UniProtKB-KW"/>
</dbReference>
<dbReference type="InterPro" id="IPR038058">
    <property type="entry name" value="PhnH-like_sp"/>
</dbReference>
<dbReference type="AlphaFoldDB" id="A0A549THQ8"/>
<dbReference type="Proteomes" id="UP000316801">
    <property type="component" value="Unassembled WGS sequence"/>
</dbReference>
<evidence type="ECO:0000313" key="1">
    <source>
        <dbReference type="EMBL" id="TRL42643.1"/>
    </source>
</evidence>
<dbReference type="RefSeq" id="WP_142880524.1">
    <property type="nucleotide sequence ID" value="NZ_VJMG01000004.1"/>
</dbReference>
<dbReference type="InterPro" id="IPR008772">
    <property type="entry name" value="Phosphonate_metab_PhnH"/>
</dbReference>
<comment type="caution">
    <text evidence="1">The sequence shown here is derived from an EMBL/GenBank/DDBJ whole genome shotgun (WGS) entry which is preliminary data.</text>
</comment>
<evidence type="ECO:0000313" key="2">
    <source>
        <dbReference type="Proteomes" id="UP000316801"/>
    </source>
</evidence>
<dbReference type="NCBIfam" id="TIGR03292">
    <property type="entry name" value="PhnH_redo"/>
    <property type="match status" value="1"/>
</dbReference>
<dbReference type="GO" id="GO:0019634">
    <property type="term" value="P:organic phosphonate metabolic process"/>
    <property type="evidence" value="ECO:0007669"/>
    <property type="project" value="InterPro"/>
</dbReference>